<name>A0A4Q0YSC6_9GAMM</name>
<dbReference type="InterPro" id="IPR032720">
    <property type="entry name" value="Cys_rich_CWC"/>
</dbReference>
<dbReference type="PANTHER" id="PTHR35175:SF2">
    <property type="entry name" value="DUF1289 DOMAIN-CONTAINING PROTEIN"/>
    <property type="match status" value="1"/>
</dbReference>
<gene>
    <name evidence="1" type="ORF">CS022_05225</name>
</gene>
<evidence type="ECO:0000313" key="2">
    <source>
        <dbReference type="Proteomes" id="UP000290287"/>
    </source>
</evidence>
<dbReference type="PANTHER" id="PTHR35175">
    <property type="entry name" value="DUF1289 DOMAIN-CONTAINING PROTEIN"/>
    <property type="match status" value="1"/>
</dbReference>
<keyword evidence="2" id="KW-1185">Reference proteome</keyword>
<dbReference type="Proteomes" id="UP000290287">
    <property type="component" value="Unassembled WGS sequence"/>
</dbReference>
<accession>A0A4Q0YSC6</accession>
<dbReference type="Pfam" id="PF06945">
    <property type="entry name" value="DUF1289"/>
    <property type="match status" value="1"/>
</dbReference>
<dbReference type="Pfam" id="PF14375">
    <property type="entry name" value="Cys_rich_CWC"/>
    <property type="match status" value="1"/>
</dbReference>
<protein>
    <submittedName>
        <fullName evidence="1">DUF1289 domain-containing protein</fullName>
    </submittedName>
</protein>
<dbReference type="EMBL" id="PEIB01000004">
    <property type="protein sequence ID" value="RXJ74046.1"/>
    <property type="molecule type" value="Genomic_DNA"/>
</dbReference>
<sequence>MKSPCIGACKNQGGICKGCHRTMDEIVKWVQIGEEEREAIMDKLLGRMSTHACPECNEPMQCDISAGESSCWCFSLPTRDVSDSADSSVCLCRKCLSKKALSVSY</sequence>
<dbReference type="InterPro" id="IPR010710">
    <property type="entry name" value="DUF1289"/>
</dbReference>
<evidence type="ECO:0000313" key="1">
    <source>
        <dbReference type="EMBL" id="RXJ74046.1"/>
    </source>
</evidence>
<dbReference type="AlphaFoldDB" id="A0A4Q0YSC6"/>
<organism evidence="1 2">
    <name type="scientific">Veronia nyctiphanis</name>
    <dbReference type="NCBI Taxonomy" id="1278244"/>
    <lineage>
        <taxon>Bacteria</taxon>
        <taxon>Pseudomonadati</taxon>
        <taxon>Pseudomonadota</taxon>
        <taxon>Gammaproteobacteria</taxon>
        <taxon>Vibrionales</taxon>
        <taxon>Vibrionaceae</taxon>
        <taxon>Veronia</taxon>
    </lineage>
</organism>
<comment type="caution">
    <text evidence="1">The sequence shown here is derived from an EMBL/GenBank/DDBJ whole genome shotgun (WGS) entry which is preliminary data.</text>
</comment>
<reference evidence="1 2" key="1">
    <citation type="submission" date="2017-10" db="EMBL/GenBank/DDBJ databases">
        <title>Nyctiphanis sp. nov., isolated from the stomach of the euphausiid Nyctiphanes simplex (Hansen, 1911) in the Gulf of California.</title>
        <authorList>
            <person name="Gomez-Gil B."/>
            <person name="Aguilar-Mendez M."/>
            <person name="Lopez-Cortes A."/>
            <person name="Gomez-Gutierrez J."/>
            <person name="Roque A."/>
            <person name="Lang E."/>
            <person name="Gonzalez-Castillo A."/>
        </authorList>
    </citation>
    <scope>NUCLEOTIDE SEQUENCE [LARGE SCALE GENOMIC DNA]</scope>
    <source>
        <strain evidence="1 2">CAIM 600</strain>
    </source>
</reference>
<dbReference type="OrthoDB" id="8911262at2"/>
<proteinExistence type="predicted"/>
<dbReference type="RefSeq" id="WP_129121402.1">
    <property type="nucleotide sequence ID" value="NZ_PEIB01000004.1"/>
</dbReference>